<dbReference type="RefSeq" id="WP_082908707.1">
    <property type="nucleotide sequence ID" value="NZ_CP015961.1"/>
</dbReference>
<keyword evidence="3" id="KW-1185">Reference proteome</keyword>
<evidence type="ECO:0000313" key="2">
    <source>
        <dbReference type="EMBL" id="ANI91322.1"/>
    </source>
</evidence>
<dbReference type="GO" id="GO:0016887">
    <property type="term" value="F:ATP hydrolysis activity"/>
    <property type="evidence" value="ECO:0007669"/>
    <property type="project" value="InterPro"/>
</dbReference>
<dbReference type="OrthoDB" id="5242836at2"/>
<organism evidence="2 3">
    <name type="scientific">Dietzia timorensis</name>
    <dbReference type="NCBI Taxonomy" id="499555"/>
    <lineage>
        <taxon>Bacteria</taxon>
        <taxon>Bacillati</taxon>
        <taxon>Actinomycetota</taxon>
        <taxon>Actinomycetes</taxon>
        <taxon>Mycobacteriales</taxon>
        <taxon>Dietziaceae</taxon>
        <taxon>Dietzia</taxon>
    </lineage>
</organism>
<reference evidence="2 3" key="1">
    <citation type="submission" date="2016-06" db="EMBL/GenBank/DDBJ databases">
        <title>Complete genome sequence of a saline-alkali tolerant type strain Dietzia timorensis ID05-A0528T.</title>
        <authorList>
            <person name="Wu X."/>
        </authorList>
    </citation>
    <scope>NUCLEOTIDE SEQUENCE [LARGE SCALE GENOMIC DNA]</scope>
    <source>
        <strain evidence="2 3">ID05-A0528</strain>
    </source>
</reference>
<accession>A0A173LKS6</accession>
<dbReference type="InterPro" id="IPR025723">
    <property type="entry name" value="ArsA/GET3_ATPase-like"/>
</dbReference>
<gene>
    <name evidence="2" type="ORF">BJL86_0519</name>
</gene>
<protein>
    <submittedName>
        <fullName evidence="2">Putative ATPase</fullName>
    </submittedName>
</protein>
<dbReference type="GO" id="GO:0005524">
    <property type="term" value="F:ATP binding"/>
    <property type="evidence" value="ECO:0007669"/>
    <property type="project" value="InterPro"/>
</dbReference>
<dbReference type="InterPro" id="IPR027417">
    <property type="entry name" value="P-loop_NTPase"/>
</dbReference>
<proteinExistence type="predicted"/>
<dbReference type="PANTHER" id="PTHR10803">
    <property type="entry name" value="ARSENICAL PUMP-DRIVING ATPASE ARSENITE-TRANSLOCATING ATPASE"/>
    <property type="match status" value="1"/>
</dbReference>
<name>A0A173LKS6_9ACTN</name>
<dbReference type="Proteomes" id="UP000186104">
    <property type="component" value="Chromosome"/>
</dbReference>
<dbReference type="KEGG" id="dtm:BJL86_0519"/>
<sequence length="362" mass="37975">MSHDAASAPTLADDLRGRFSAASASAQIHFVSGKGGTGKTTVAAALALSLASEGNRVLLVEVEERQGIARLFDRSPLPYKEVHLASPEGGGEVHALAIQTEAAMLEYMAMFYRLGTLGKAMRATGAIEFATSIAPGIKDVILTGKIKETATRDEAKGEDTYDAIVVDSPPTGRIHRFLDVTVAMAGLARGGPIHAQANEVARLLHSRRTVVHLVTLLESLPVQETLDAIADIESVGIPVGHVIVNRANPKFVEPEDLPRFAADGPDPRQLADGLSSAGIVSATSAEYSEDERALVEGLIVESMEHARVAQGQIAAAETLASSGARTLVLPHLTGGIDTSSLFDLAAALTEQGVTRRRKGAGK</sequence>
<evidence type="ECO:0000259" key="1">
    <source>
        <dbReference type="Pfam" id="PF02374"/>
    </source>
</evidence>
<dbReference type="Gene3D" id="3.40.50.300">
    <property type="entry name" value="P-loop containing nucleotide triphosphate hydrolases"/>
    <property type="match status" value="1"/>
</dbReference>
<dbReference type="EMBL" id="CP015961">
    <property type="protein sequence ID" value="ANI91322.1"/>
    <property type="molecule type" value="Genomic_DNA"/>
</dbReference>
<dbReference type="AlphaFoldDB" id="A0A173LKS6"/>
<dbReference type="Pfam" id="PF02374">
    <property type="entry name" value="ArsA_ATPase"/>
    <property type="match status" value="1"/>
</dbReference>
<dbReference type="PANTHER" id="PTHR10803:SF31">
    <property type="entry name" value="ATPASE RV3679-RELATED"/>
    <property type="match status" value="1"/>
</dbReference>
<evidence type="ECO:0000313" key="3">
    <source>
        <dbReference type="Proteomes" id="UP000186104"/>
    </source>
</evidence>
<feature type="domain" description="ArsA/GET3 Anion-transporting ATPase-like" evidence="1">
    <location>
        <begin position="28"/>
        <end position="183"/>
    </location>
</feature>
<dbReference type="STRING" id="499555.BJL86_0519"/>
<dbReference type="InterPro" id="IPR016300">
    <property type="entry name" value="ATPase_ArsA/GET3"/>
</dbReference>
<dbReference type="SUPFAM" id="SSF52540">
    <property type="entry name" value="P-loop containing nucleoside triphosphate hydrolases"/>
    <property type="match status" value="1"/>
</dbReference>